<dbReference type="Gene3D" id="1.20.910.10">
    <property type="entry name" value="Heme oxygenase-like"/>
    <property type="match status" value="1"/>
</dbReference>
<keyword evidence="2" id="KW-0378">Hydrolase</keyword>
<protein>
    <recommendedName>
        <fullName evidence="2">Aminopyrimidine aminohydrolase</fullName>
        <ecNumber evidence="2">3.5.99.2</ecNumber>
    </recommendedName>
</protein>
<reference evidence="5" key="2">
    <citation type="journal article" date="2021" name="Sci. Rep.">
        <title>The distribution of antibiotic resistance genes in chicken gut microbiota commensals.</title>
        <authorList>
            <person name="Juricova H."/>
            <person name="Matiasovicova J."/>
            <person name="Kubasova T."/>
            <person name="Cejkova D."/>
            <person name="Rychlik I."/>
        </authorList>
    </citation>
    <scope>NUCLEOTIDE SEQUENCE</scope>
    <source>
        <strain evidence="5">An836</strain>
    </source>
</reference>
<dbReference type="CDD" id="cd19366">
    <property type="entry name" value="TenA_C_BhTenA-like"/>
    <property type="match status" value="1"/>
</dbReference>
<name>A0A938WWG9_9BIFI</name>
<evidence type="ECO:0000259" key="4">
    <source>
        <dbReference type="Pfam" id="PF03070"/>
    </source>
</evidence>
<evidence type="ECO:0000313" key="5">
    <source>
        <dbReference type="EMBL" id="MBM6700165.1"/>
    </source>
</evidence>
<sequence>MAEPYAITEPTVATNDSAAPEPAIAQDDITPDHLPPFARRLRAAADTVWEEGYRQPFLRELGQGTLARERFAFYLLQDYRYLTDYAKVHALALTKTDDPEVMRFMTQVQHNVFAVESSVHRAYMASYGVTERQMAEVRQSPFARAYTSNILAIAYGRPLIDILVAVLPCAWVYADYGQRLAREFAASLEDNPYKSWIDMYRTDEFWSGSQWLIAHIERMVAGLDERRREELVDIFVTGVEHEYLFWSSAYDMQTSWKPGWSRP</sequence>
<evidence type="ECO:0000256" key="1">
    <source>
        <dbReference type="ARBA" id="ARBA00004948"/>
    </source>
</evidence>
<dbReference type="PANTHER" id="PTHR43198:SF2">
    <property type="entry name" value="SI:CH1073-67J19.1-RELATED"/>
    <property type="match status" value="1"/>
</dbReference>
<evidence type="ECO:0000313" key="6">
    <source>
        <dbReference type="Proteomes" id="UP000718821"/>
    </source>
</evidence>
<keyword evidence="2" id="KW-0784">Thiamine biosynthesis</keyword>
<dbReference type="InterPro" id="IPR004305">
    <property type="entry name" value="Thiaminase-2/PQQC"/>
</dbReference>
<comment type="catalytic activity">
    <reaction evidence="2">
        <text>thiamine + H2O = 5-(2-hydroxyethyl)-4-methylthiazole + 4-amino-5-hydroxymethyl-2-methylpyrimidine + H(+)</text>
        <dbReference type="Rhea" id="RHEA:17509"/>
        <dbReference type="ChEBI" id="CHEBI:15377"/>
        <dbReference type="ChEBI" id="CHEBI:15378"/>
        <dbReference type="ChEBI" id="CHEBI:16892"/>
        <dbReference type="ChEBI" id="CHEBI:17957"/>
        <dbReference type="ChEBI" id="CHEBI:18385"/>
        <dbReference type="EC" id="3.5.99.2"/>
    </reaction>
</comment>
<organism evidence="5 6">
    <name type="scientific">Bifidobacterium pullorum subsp. saeculare</name>
    <dbReference type="NCBI Taxonomy" id="78257"/>
    <lineage>
        <taxon>Bacteria</taxon>
        <taxon>Bacillati</taxon>
        <taxon>Actinomycetota</taxon>
        <taxon>Actinomycetes</taxon>
        <taxon>Bifidobacteriales</taxon>
        <taxon>Bifidobacteriaceae</taxon>
        <taxon>Bifidobacterium</taxon>
    </lineage>
</organism>
<dbReference type="SUPFAM" id="SSF48613">
    <property type="entry name" value="Heme oxygenase-like"/>
    <property type="match status" value="1"/>
</dbReference>
<dbReference type="GO" id="GO:0009228">
    <property type="term" value="P:thiamine biosynthetic process"/>
    <property type="evidence" value="ECO:0007669"/>
    <property type="project" value="UniProtKB-KW"/>
</dbReference>
<dbReference type="Proteomes" id="UP000718821">
    <property type="component" value="Unassembled WGS sequence"/>
</dbReference>
<dbReference type="GO" id="GO:0050334">
    <property type="term" value="F:thiaminase activity"/>
    <property type="evidence" value="ECO:0007669"/>
    <property type="project" value="UniProtKB-EC"/>
</dbReference>
<dbReference type="InterPro" id="IPR016084">
    <property type="entry name" value="Haem_Oase-like_multi-hlx"/>
</dbReference>
<reference evidence="5" key="1">
    <citation type="submission" date="2020-08" db="EMBL/GenBank/DDBJ databases">
        <authorList>
            <person name="Cejkova D."/>
            <person name="Kubasova T."/>
            <person name="Jahodarova E."/>
            <person name="Rychlik I."/>
        </authorList>
    </citation>
    <scope>NUCLEOTIDE SEQUENCE</scope>
    <source>
        <strain evidence="5">An836</strain>
    </source>
</reference>
<feature type="region of interest" description="Disordered" evidence="3">
    <location>
        <begin position="1"/>
        <end position="20"/>
    </location>
</feature>
<dbReference type="AlphaFoldDB" id="A0A938WWG9"/>
<gene>
    <name evidence="5" type="primary">tenA</name>
    <name evidence="5" type="ORF">H7U32_07635</name>
</gene>
<comment type="caution">
    <text evidence="5">The sequence shown here is derived from an EMBL/GenBank/DDBJ whole genome shotgun (WGS) entry which is preliminary data.</text>
</comment>
<dbReference type="GO" id="GO:0005829">
    <property type="term" value="C:cytosol"/>
    <property type="evidence" value="ECO:0007669"/>
    <property type="project" value="TreeGrafter"/>
</dbReference>
<comment type="similarity">
    <text evidence="2">Belongs to the TenA family.</text>
</comment>
<dbReference type="InterPro" id="IPR050967">
    <property type="entry name" value="Thiamine_Salvage_TenA"/>
</dbReference>
<dbReference type="EC" id="3.5.99.2" evidence="2"/>
<dbReference type="InterPro" id="IPR027574">
    <property type="entry name" value="Thiaminase_II"/>
</dbReference>
<comment type="function">
    <text evidence="2">Catalyzes an amino-pyrimidine hydrolysis reaction at the C5' of the pyrimidine moiety of thiamine compounds, a reaction that is part of a thiamine salvage pathway.</text>
</comment>
<evidence type="ECO:0000256" key="3">
    <source>
        <dbReference type="SAM" id="MobiDB-lite"/>
    </source>
</evidence>
<proteinExistence type="inferred from homology"/>
<dbReference type="Pfam" id="PF03070">
    <property type="entry name" value="TENA_THI-4"/>
    <property type="match status" value="1"/>
</dbReference>
<feature type="domain" description="Thiaminase-2/PQQC" evidence="4">
    <location>
        <begin position="44"/>
        <end position="251"/>
    </location>
</feature>
<keyword evidence="6" id="KW-1185">Reference proteome</keyword>
<comment type="pathway">
    <text evidence="1 2">Cofactor biosynthesis; thiamine diphosphate biosynthesis.</text>
</comment>
<dbReference type="NCBIfam" id="TIGR04306">
    <property type="entry name" value="salvage_TenA"/>
    <property type="match status" value="1"/>
</dbReference>
<dbReference type="EMBL" id="JACLYU010000016">
    <property type="protein sequence ID" value="MBM6700165.1"/>
    <property type="molecule type" value="Genomic_DNA"/>
</dbReference>
<dbReference type="RefSeq" id="WP_204469483.1">
    <property type="nucleotide sequence ID" value="NZ_JACLYU010000016.1"/>
</dbReference>
<comment type="catalytic activity">
    <reaction evidence="2">
        <text>4-amino-5-aminomethyl-2-methylpyrimidine + H2O = 4-amino-5-hydroxymethyl-2-methylpyrimidine + NH4(+)</text>
        <dbReference type="Rhea" id="RHEA:31799"/>
        <dbReference type="ChEBI" id="CHEBI:15377"/>
        <dbReference type="ChEBI" id="CHEBI:16892"/>
        <dbReference type="ChEBI" id="CHEBI:28938"/>
        <dbReference type="ChEBI" id="CHEBI:63416"/>
        <dbReference type="EC" id="3.5.99.2"/>
    </reaction>
</comment>
<accession>A0A938WWG9</accession>
<evidence type="ECO:0000256" key="2">
    <source>
        <dbReference type="RuleBase" id="RU363093"/>
    </source>
</evidence>
<dbReference type="PANTHER" id="PTHR43198">
    <property type="entry name" value="BIFUNCTIONAL TH2 PROTEIN"/>
    <property type="match status" value="1"/>
</dbReference>